<dbReference type="GO" id="GO:0034085">
    <property type="term" value="P:establishment of sister chromatid cohesion"/>
    <property type="evidence" value="ECO:0007669"/>
    <property type="project" value="EnsemblFungi"/>
</dbReference>
<keyword evidence="9 25" id="KW-0347">Helicase</keyword>
<dbReference type="PANTHER" id="PTHR11472">
    <property type="entry name" value="DNA REPAIR DEAD HELICASE RAD3/XP-D SUBFAMILY MEMBER"/>
    <property type="match status" value="1"/>
</dbReference>
<comment type="cofactor">
    <cofactor evidence="1">
        <name>[4Fe-4S] cluster</name>
        <dbReference type="ChEBI" id="CHEBI:49883"/>
    </cofactor>
</comment>
<keyword evidence="11" id="KW-0408">Iron</keyword>
<dbReference type="InterPro" id="IPR006554">
    <property type="entry name" value="Helicase-like_DEXD_c2"/>
</dbReference>
<evidence type="ECO:0000256" key="17">
    <source>
        <dbReference type="ARBA" id="ARBA00029709"/>
    </source>
</evidence>
<dbReference type="GO" id="GO:0003677">
    <property type="term" value="F:DNA binding"/>
    <property type="evidence" value="ECO:0007669"/>
    <property type="project" value="UniProtKB-KW"/>
</dbReference>
<evidence type="ECO:0000256" key="14">
    <source>
        <dbReference type="ARBA" id="ARBA00023235"/>
    </source>
</evidence>
<evidence type="ECO:0000256" key="5">
    <source>
        <dbReference type="ARBA" id="ARBA00017386"/>
    </source>
</evidence>
<sequence length="904" mass="104659">MVDFHHPFTPYAIQLQLMDTIYETLSNDDLKVGLFESPTGTGKTLSIIASTLTYLRNYHNSHLLNVSSRSGAGNGDDDDDDEPDWVNQNYYKNLIDDKLEVLQEYEDNLDNLKEKLHQHSISSQMLISNDDLNRNSKKRRKIQKINIEIDDDDLEYLPSNQLSNEGKTYGYDKDASLENKNNSISIEIQNLLSKLSSKNNHDNLNHDNLNNDNDNDKIKPILDYDQKTKIFFSSRTHSQLSQFISQLNLYLHNTYNNKDDKDDKDNKDNNNHLALNLLDNSFNLNNYHLKYLPIGSRLHLCINDNIKSLNNISLINDACLDLQNIPSDKSIDKKKNKLKSTLKNCSYYENSKDQNLVIKFRDLIFSDINDITQLNSLGKHLNVCPFYSIKNESNSIVDLISLPYQLLLIKNKHVNANLNLKNSIIIIDEAHNLIDTIINLNSITVSLSNIILIKNSLNLYLKKFIKKLNSYNRVNLIKLIKFLTILYNFINNKKNDPGFKIKPGLEINILDIFNEKSTGDLLNIYKLENYLNKSKIAYKIQKYINNVTGERNNTPLLFDLIEFLKVLSNPSKEGKIYFDFISKSKTEKDITINYMLLDPIETFKDIVLNCKKLILIGGTMEPMSDYVKYLFPYLDEKKQIKKFSCGHIVDRDNLNVFVVNSNNNNMKYDFSFLSRNNVNMLIGLLKSIIHITKSIPDGIVMFFPSYKYMDQVIGIWKAKERKSWDKLNEMKKIFYESSDSSDINKVLNDYSDHILNSDNNNNNNGGLLFSVVGGKMSEGINFSDSLARGILMIGLPFPNLFSGKLISRRKYIEDTVLKNGGDMKKAREESMNFYENICMRAVNQSVGRSIRHIKDYSSIYLIDHRYNQEKIQGKLSKWIRDRIITTKNEDEIVTLTREFFNKKR</sequence>
<evidence type="ECO:0000256" key="15">
    <source>
        <dbReference type="ARBA" id="ARBA00023242"/>
    </source>
</evidence>
<dbReference type="FunCoup" id="A0A1D2VHT6">
    <property type="interactions" value="969"/>
</dbReference>
<evidence type="ECO:0000313" key="26">
    <source>
        <dbReference type="Proteomes" id="UP000095038"/>
    </source>
</evidence>
<comment type="function">
    <text evidence="21">ATP-dependent DNA helicase important for chromosome transmission and normal cell cycle progression in G(2)/M. May have a role in changing DNA topology to allow the loading of proteins involved in maintaining sister chromatid cohesion in the vicinity of the centromeres. Has a specific role in chromosome segregation during meiosis II.</text>
</comment>
<reference evidence="26" key="1">
    <citation type="submission" date="2016-05" db="EMBL/GenBank/DDBJ databases">
        <title>Comparative genomics of biotechnologically important yeasts.</title>
        <authorList>
            <consortium name="DOE Joint Genome Institute"/>
            <person name="Riley R."/>
            <person name="Haridas S."/>
            <person name="Wolfe K.H."/>
            <person name="Lopes M.R."/>
            <person name="Hittinger C.T."/>
            <person name="Goker M."/>
            <person name="Salamov A."/>
            <person name="Wisecaver J."/>
            <person name="Long T.M."/>
            <person name="Aerts A.L."/>
            <person name="Barry K."/>
            <person name="Choi C."/>
            <person name="Clum A."/>
            <person name="Coughlan A.Y."/>
            <person name="Deshpande S."/>
            <person name="Douglass A.P."/>
            <person name="Hanson S.J."/>
            <person name="Klenk H.-P."/>
            <person name="Labutti K."/>
            <person name="Lapidus A."/>
            <person name="Lindquist E."/>
            <person name="Lipzen A."/>
            <person name="Meier-Kolthoff J.P."/>
            <person name="Ohm R.A."/>
            <person name="Otillar R.P."/>
            <person name="Pangilinan J."/>
            <person name="Peng Y."/>
            <person name="Rokas A."/>
            <person name="Rosa C.A."/>
            <person name="Scheuner C."/>
            <person name="Sibirny A.A."/>
            <person name="Slot J.C."/>
            <person name="Stielow J.B."/>
            <person name="Sun H."/>
            <person name="Kurtzman C.P."/>
            <person name="Blackwell M."/>
            <person name="Grigoriev I.V."/>
            <person name="Jeffries T.W."/>
        </authorList>
    </citation>
    <scope>NUCLEOTIDE SEQUENCE [LARGE SCALE GENOMIC DNA]</scope>
    <source>
        <strain evidence="26">DSM 1968</strain>
    </source>
</reference>
<keyword evidence="16" id="KW-0131">Cell cycle</keyword>
<keyword evidence="23" id="KW-0175">Coiled coil</keyword>
<keyword evidence="14" id="KW-0413">Isomerase</keyword>
<evidence type="ECO:0000256" key="23">
    <source>
        <dbReference type="SAM" id="Coils"/>
    </source>
</evidence>
<dbReference type="SMART" id="SM00491">
    <property type="entry name" value="HELICc2"/>
    <property type="match status" value="1"/>
</dbReference>
<dbReference type="InterPro" id="IPR027417">
    <property type="entry name" value="P-loop_NTPase"/>
</dbReference>
<comment type="subcellular location">
    <subcellularLocation>
        <location evidence="2">Nucleus</location>
    </subcellularLocation>
</comment>
<keyword evidence="7" id="KW-0547">Nucleotide-binding</keyword>
<dbReference type="PROSITE" id="PS51193">
    <property type="entry name" value="HELICASE_ATP_BIND_2"/>
    <property type="match status" value="1"/>
</dbReference>
<name>A0A1D2VHT6_9ASCO</name>
<dbReference type="SUPFAM" id="SSF52540">
    <property type="entry name" value="P-loop containing nucleoside triphosphate hydrolases"/>
    <property type="match status" value="1"/>
</dbReference>
<evidence type="ECO:0000256" key="18">
    <source>
        <dbReference type="ARBA" id="ARBA00044969"/>
    </source>
</evidence>
<dbReference type="GO" id="GO:0016818">
    <property type="term" value="F:hydrolase activity, acting on acid anhydrides, in phosphorus-containing anhydrides"/>
    <property type="evidence" value="ECO:0007669"/>
    <property type="project" value="InterPro"/>
</dbReference>
<evidence type="ECO:0000256" key="8">
    <source>
        <dbReference type="ARBA" id="ARBA00022801"/>
    </source>
</evidence>
<evidence type="ECO:0000256" key="7">
    <source>
        <dbReference type="ARBA" id="ARBA00022741"/>
    </source>
</evidence>
<keyword evidence="26" id="KW-1185">Reference proteome</keyword>
<dbReference type="GO" id="GO:0005634">
    <property type="term" value="C:nucleus"/>
    <property type="evidence" value="ECO:0007669"/>
    <property type="project" value="UniProtKB-SubCell"/>
</dbReference>
<dbReference type="GO" id="GO:0031571">
    <property type="term" value="P:mitotic G1 DNA damage checkpoint signaling"/>
    <property type="evidence" value="ECO:0007669"/>
    <property type="project" value="EnsemblFungi"/>
</dbReference>
<dbReference type="FunFam" id="3.40.50.300:FF:001372">
    <property type="entry name" value="ATP-dependent DNA helicase chl1"/>
    <property type="match status" value="1"/>
</dbReference>
<feature type="coiled-coil region" evidence="23">
    <location>
        <begin position="95"/>
        <end position="122"/>
    </location>
</feature>
<dbReference type="InterPro" id="IPR006555">
    <property type="entry name" value="ATP-dep_Helicase_C"/>
</dbReference>
<dbReference type="GO" id="GO:0046872">
    <property type="term" value="F:metal ion binding"/>
    <property type="evidence" value="ECO:0007669"/>
    <property type="project" value="UniProtKB-KW"/>
</dbReference>
<evidence type="ECO:0000256" key="20">
    <source>
        <dbReference type="ARBA" id="ARBA00045008"/>
    </source>
</evidence>
<dbReference type="GO" id="GO:0043139">
    <property type="term" value="F:5'-3' DNA helicase activity"/>
    <property type="evidence" value="ECO:0007669"/>
    <property type="project" value="UniProtKB-EC"/>
</dbReference>
<keyword evidence="15" id="KW-0539">Nucleus</keyword>
<organism evidence="25 26">
    <name type="scientific">Ascoidea rubescens DSM 1968</name>
    <dbReference type="NCBI Taxonomy" id="1344418"/>
    <lineage>
        <taxon>Eukaryota</taxon>
        <taxon>Fungi</taxon>
        <taxon>Dikarya</taxon>
        <taxon>Ascomycota</taxon>
        <taxon>Saccharomycotina</taxon>
        <taxon>Saccharomycetes</taxon>
        <taxon>Ascoideaceae</taxon>
        <taxon>Ascoidea</taxon>
    </lineage>
</organism>
<evidence type="ECO:0000256" key="19">
    <source>
        <dbReference type="ARBA" id="ARBA00044998"/>
    </source>
</evidence>
<dbReference type="GO" id="GO:0036297">
    <property type="term" value="P:interstrand cross-link repair"/>
    <property type="evidence" value="ECO:0007669"/>
    <property type="project" value="EnsemblFungi"/>
</dbReference>
<dbReference type="Proteomes" id="UP000095038">
    <property type="component" value="Unassembled WGS sequence"/>
</dbReference>
<dbReference type="InParanoid" id="A0A1D2VHT6"/>
<dbReference type="NCBIfam" id="TIGR00604">
    <property type="entry name" value="rad3"/>
    <property type="match status" value="1"/>
</dbReference>
<dbReference type="InterPro" id="IPR014013">
    <property type="entry name" value="Helic_SF1/SF2_ATP-bd_DinG/Rad3"/>
</dbReference>
<dbReference type="GO" id="GO:0000785">
    <property type="term" value="C:chromatin"/>
    <property type="evidence" value="ECO:0007669"/>
    <property type="project" value="EnsemblFungi"/>
</dbReference>
<evidence type="ECO:0000256" key="11">
    <source>
        <dbReference type="ARBA" id="ARBA00023004"/>
    </source>
</evidence>
<comment type="similarity">
    <text evidence="3">Belongs to the DEAD box helicase family. DEAH subfamily. DDX11/CHL1 sub-subfamily.</text>
</comment>
<evidence type="ECO:0000256" key="2">
    <source>
        <dbReference type="ARBA" id="ARBA00004123"/>
    </source>
</evidence>
<dbReference type="GeneID" id="30968185"/>
<evidence type="ECO:0000256" key="22">
    <source>
        <dbReference type="ARBA" id="ARBA00048954"/>
    </source>
</evidence>
<evidence type="ECO:0000256" key="4">
    <source>
        <dbReference type="ARBA" id="ARBA00016387"/>
    </source>
</evidence>
<dbReference type="GO" id="GO:0005524">
    <property type="term" value="F:ATP binding"/>
    <property type="evidence" value="ECO:0007669"/>
    <property type="project" value="UniProtKB-KW"/>
</dbReference>
<comment type="catalytic activity">
    <reaction evidence="22">
        <text>ATP + H2O = ADP + phosphate + H(+)</text>
        <dbReference type="Rhea" id="RHEA:13065"/>
        <dbReference type="ChEBI" id="CHEBI:15377"/>
        <dbReference type="ChEBI" id="CHEBI:15378"/>
        <dbReference type="ChEBI" id="CHEBI:30616"/>
        <dbReference type="ChEBI" id="CHEBI:43474"/>
        <dbReference type="ChEBI" id="CHEBI:456216"/>
        <dbReference type="EC" id="5.6.2.3"/>
    </reaction>
</comment>
<dbReference type="AlphaFoldDB" id="A0A1D2VHT6"/>
<keyword evidence="6" id="KW-0479">Metal-binding</keyword>
<evidence type="ECO:0000256" key="21">
    <source>
        <dbReference type="ARBA" id="ARBA00045702"/>
    </source>
</evidence>
<dbReference type="GO" id="GO:0007064">
    <property type="term" value="P:mitotic sister chromatid cohesion"/>
    <property type="evidence" value="ECO:0007669"/>
    <property type="project" value="EnsemblFungi"/>
</dbReference>
<evidence type="ECO:0000256" key="3">
    <source>
        <dbReference type="ARBA" id="ARBA00008435"/>
    </source>
</evidence>
<keyword evidence="10" id="KW-0067">ATP-binding</keyword>
<dbReference type="EMBL" id="KV454480">
    <property type="protein sequence ID" value="ODV61162.1"/>
    <property type="molecule type" value="Genomic_DNA"/>
</dbReference>
<keyword evidence="12" id="KW-0411">Iron-sulfur</keyword>
<dbReference type="EC" id="5.6.2.3" evidence="18"/>
<dbReference type="InterPro" id="IPR002464">
    <property type="entry name" value="DNA/RNA_helicase_DEAH_CS"/>
</dbReference>
<evidence type="ECO:0000256" key="6">
    <source>
        <dbReference type="ARBA" id="ARBA00022723"/>
    </source>
</evidence>
<evidence type="ECO:0000256" key="10">
    <source>
        <dbReference type="ARBA" id="ARBA00022840"/>
    </source>
</evidence>
<gene>
    <name evidence="25" type="ORF">ASCRUDRAFT_80909</name>
</gene>
<protein>
    <recommendedName>
        <fullName evidence="5">ATP-dependent DNA helicase CHL1</fullName>
        <ecNumber evidence="18">5.6.2.3</ecNumber>
    </recommendedName>
    <alternativeName>
        <fullName evidence="4">ATP-dependent DNA helicase chl1</fullName>
    </alternativeName>
    <alternativeName>
        <fullName evidence="17">Chromosome loss protein 1</fullName>
    </alternativeName>
    <alternativeName>
        <fullName evidence="19 20">DNA 5'-3' helicase CHL1</fullName>
    </alternativeName>
</protein>
<dbReference type="PROSITE" id="PS00690">
    <property type="entry name" value="DEAH_ATP_HELICASE"/>
    <property type="match status" value="1"/>
</dbReference>
<dbReference type="InterPro" id="IPR013020">
    <property type="entry name" value="Rad3/Chl1-like"/>
</dbReference>
<keyword evidence="13" id="KW-0238">DNA-binding</keyword>
<evidence type="ECO:0000256" key="1">
    <source>
        <dbReference type="ARBA" id="ARBA00001966"/>
    </source>
</evidence>
<evidence type="ECO:0000256" key="12">
    <source>
        <dbReference type="ARBA" id="ARBA00023014"/>
    </source>
</evidence>
<accession>A0A1D2VHT6</accession>
<evidence type="ECO:0000256" key="13">
    <source>
        <dbReference type="ARBA" id="ARBA00023125"/>
    </source>
</evidence>
<dbReference type="OrthoDB" id="267079at2759"/>
<dbReference type="Gene3D" id="3.40.50.300">
    <property type="entry name" value="P-loop containing nucleotide triphosphate hydrolases"/>
    <property type="match status" value="3"/>
</dbReference>
<dbReference type="PANTHER" id="PTHR11472:SF41">
    <property type="entry name" value="ATP-DEPENDENT DNA HELICASE DDX11-RELATED"/>
    <property type="match status" value="1"/>
</dbReference>
<dbReference type="Pfam" id="PF06733">
    <property type="entry name" value="DEAD_2"/>
    <property type="match status" value="1"/>
</dbReference>
<dbReference type="RefSeq" id="XP_020047469.1">
    <property type="nucleotide sequence ID" value="XM_020194549.1"/>
</dbReference>
<evidence type="ECO:0000256" key="9">
    <source>
        <dbReference type="ARBA" id="ARBA00022806"/>
    </source>
</evidence>
<dbReference type="SMART" id="SM00488">
    <property type="entry name" value="DEXDc2"/>
    <property type="match status" value="1"/>
</dbReference>
<evidence type="ECO:0000256" key="16">
    <source>
        <dbReference type="ARBA" id="ARBA00023306"/>
    </source>
</evidence>
<dbReference type="InterPro" id="IPR010614">
    <property type="entry name" value="RAD3-like_helicase_DEAD"/>
</dbReference>
<evidence type="ECO:0000313" key="25">
    <source>
        <dbReference type="EMBL" id="ODV61162.1"/>
    </source>
</evidence>
<feature type="domain" description="Helicase ATP-binding" evidence="24">
    <location>
        <begin position="1"/>
        <end position="486"/>
    </location>
</feature>
<dbReference type="InterPro" id="IPR045028">
    <property type="entry name" value="DinG/Rad3-like"/>
</dbReference>
<keyword evidence="8" id="KW-0378">Hydrolase</keyword>
<evidence type="ECO:0000259" key="24">
    <source>
        <dbReference type="PROSITE" id="PS51193"/>
    </source>
</evidence>
<dbReference type="STRING" id="1344418.A0A1D2VHT6"/>
<dbReference type="GO" id="GO:0051536">
    <property type="term" value="F:iron-sulfur cluster binding"/>
    <property type="evidence" value="ECO:0007669"/>
    <property type="project" value="UniProtKB-KW"/>
</dbReference>
<proteinExistence type="inferred from homology"/>
<dbReference type="Pfam" id="PF13307">
    <property type="entry name" value="Helicase_C_2"/>
    <property type="match status" value="1"/>
</dbReference>